<feature type="domain" description="tRNA(Ile)-lysidine/2-thiocytidine synthase N-terminal" evidence="3">
    <location>
        <begin position="29"/>
        <end position="190"/>
    </location>
</feature>
<organism evidence="4 5">
    <name type="scientific">Dethiosulfovibrio salsuginis</name>
    <dbReference type="NCBI Taxonomy" id="561720"/>
    <lineage>
        <taxon>Bacteria</taxon>
        <taxon>Thermotogati</taxon>
        <taxon>Synergistota</taxon>
        <taxon>Synergistia</taxon>
        <taxon>Synergistales</taxon>
        <taxon>Dethiosulfovibrionaceae</taxon>
        <taxon>Dethiosulfovibrio</taxon>
    </lineage>
</organism>
<dbReference type="STRING" id="561720.SAMN06275492_11241"/>
<keyword evidence="1" id="KW-0808">Transferase</keyword>
<feature type="binding site" evidence="2">
    <location>
        <begin position="33"/>
        <end position="35"/>
    </location>
    <ligand>
        <name>ATP</name>
        <dbReference type="ChEBI" id="CHEBI:30616"/>
    </ligand>
</feature>
<protein>
    <submittedName>
        <fullName evidence="4">tRNA(Ile)-lysidine synthase TilS/MesJ</fullName>
    </submittedName>
</protein>
<accession>A0A1X7JHV1</accession>
<feature type="binding site" evidence="2">
    <location>
        <position position="39"/>
    </location>
    <ligand>
        <name>ATP</name>
        <dbReference type="ChEBI" id="CHEBI:30616"/>
    </ligand>
</feature>
<dbReference type="SUPFAM" id="SSF52402">
    <property type="entry name" value="Adenine nucleotide alpha hydrolases-like"/>
    <property type="match status" value="1"/>
</dbReference>
<dbReference type="GO" id="GO:0008033">
    <property type="term" value="P:tRNA processing"/>
    <property type="evidence" value="ECO:0007669"/>
    <property type="project" value="InterPro"/>
</dbReference>
<dbReference type="Gene3D" id="3.40.50.620">
    <property type="entry name" value="HUPs"/>
    <property type="match status" value="1"/>
</dbReference>
<keyword evidence="2" id="KW-0067">ATP-binding</keyword>
<evidence type="ECO:0000256" key="1">
    <source>
        <dbReference type="ARBA" id="ARBA00022679"/>
    </source>
</evidence>
<dbReference type="CDD" id="cd24138">
    <property type="entry name" value="TtcA-like"/>
    <property type="match status" value="1"/>
</dbReference>
<dbReference type="GO" id="GO:0005524">
    <property type="term" value="F:ATP binding"/>
    <property type="evidence" value="ECO:0007669"/>
    <property type="project" value="UniProtKB-KW"/>
</dbReference>
<evidence type="ECO:0000313" key="4">
    <source>
        <dbReference type="EMBL" id="SMG27282.1"/>
    </source>
</evidence>
<evidence type="ECO:0000256" key="2">
    <source>
        <dbReference type="PIRSR" id="PIRSR004976-51"/>
    </source>
</evidence>
<feature type="binding site" evidence="2">
    <location>
        <position position="139"/>
    </location>
    <ligand>
        <name>ATP</name>
        <dbReference type="ChEBI" id="CHEBI:30616"/>
    </ligand>
</feature>
<feature type="binding site" evidence="2">
    <location>
        <position position="65"/>
    </location>
    <ligand>
        <name>ATP</name>
        <dbReference type="ChEBI" id="CHEBI:30616"/>
    </ligand>
</feature>
<dbReference type="AlphaFoldDB" id="A0A1X7JHV1"/>
<evidence type="ECO:0000313" key="5">
    <source>
        <dbReference type="Proteomes" id="UP000193355"/>
    </source>
</evidence>
<dbReference type="PANTHER" id="PTHR43686">
    <property type="entry name" value="SULFURTRANSFERASE-RELATED"/>
    <property type="match status" value="1"/>
</dbReference>
<dbReference type="Proteomes" id="UP000193355">
    <property type="component" value="Unassembled WGS sequence"/>
</dbReference>
<dbReference type="PIRSF" id="PIRSF004976">
    <property type="entry name" value="ATPase_YdaO"/>
    <property type="match status" value="1"/>
</dbReference>
<dbReference type="InterPro" id="IPR011063">
    <property type="entry name" value="TilS/TtcA_N"/>
</dbReference>
<dbReference type="Pfam" id="PF01171">
    <property type="entry name" value="ATP_bind_3"/>
    <property type="match status" value="1"/>
</dbReference>
<name>A0A1X7JHV1_9BACT</name>
<keyword evidence="5" id="KW-1185">Reference proteome</keyword>
<gene>
    <name evidence="4" type="ORF">SAMN06275492_11241</name>
</gene>
<dbReference type="RefSeq" id="WP_234986150.1">
    <property type="nucleotide sequence ID" value="NZ_FXBB01000012.1"/>
</dbReference>
<reference evidence="5" key="1">
    <citation type="submission" date="2017-04" db="EMBL/GenBank/DDBJ databases">
        <authorList>
            <person name="Varghese N."/>
            <person name="Submissions S."/>
        </authorList>
    </citation>
    <scope>NUCLEOTIDE SEQUENCE [LARGE SCALE GENOMIC DNA]</scope>
    <source>
        <strain evidence="5">USBA 82</strain>
    </source>
</reference>
<keyword evidence="2" id="KW-0547">Nucleotide-binding</keyword>
<dbReference type="InterPro" id="IPR014729">
    <property type="entry name" value="Rossmann-like_a/b/a_fold"/>
</dbReference>
<feature type="binding site" evidence="2">
    <location>
        <position position="134"/>
    </location>
    <ligand>
        <name>ATP</name>
        <dbReference type="ChEBI" id="CHEBI:30616"/>
    </ligand>
</feature>
<evidence type="ECO:0000259" key="3">
    <source>
        <dbReference type="Pfam" id="PF01171"/>
    </source>
</evidence>
<dbReference type="GO" id="GO:0016740">
    <property type="term" value="F:transferase activity"/>
    <property type="evidence" value="ECO:0007669"/>
    <property type="project" value="UniProtKB-KW"/>
</dbReference>
<dbReference type="PANTHER" id="PTHR43686:SF1">
    <property type="entry name" value="AMINOTRAN_5 DOMAIN-CONTAINING PROTEIN"/>
    <property type="match status" value="1"/>
</dbReference>
<proteinExistence type="predicted"/>
<sequence length="246" mass="27731">MTTAKIHRKIRGKIGKAIFNYKMISKDDHIVVGLSGGKDSVFLLIALDEIRRWSPVPFSLSACSVDITGGSWDTSAMEDLCADREIPYRVVPHPVEEIIRIRDERSPCSFCANMRRGILNSTVKETGGTTLALGHNLDDAVETALMNLLRTGRFRSFQPTAWQSNSQVRLIRPMVYLSEKAILTEVERLNLPLLKYTCPFSLETERTRAKGLVKELSKKFPDVKQNILHALKCIDTKDRWGEEGSP</sequence>
<dbReference type="EMBL" id="FXBB01000012">
    <property type="protein sequence ID" value="SMG27282.1"/>
    <property type="molecule type" value="Genomic_DNA"/>
</dbReference>
<dbReference type="InterPro" id="IPR035107">
    <property type="entry name" value="tRNA_thiolation_TtcA_Ctu1"/>
</dbReference>